<name>A0ABQ7JB19_9APIC</name>
<evidence type="ECO:0000313" key="2">
    <source>
        <dbReference type="Proteomes" id="UP000823046"/>
    </source>
</evidence>
<sequence>MNYPPLMDMSQDIVIILRQSYKDFSDANQNELDFIRSAHFPADTIVSINPNHECLNNLRYKLFKQLFCFLDLLIEMAEDLPVEKDPLQFIKHLNLHSDGNRLGISDLCASVGKMGSAADKTMRFILDFLLHLRSKNMEIPWKQIGLLDLLEKQSSFEDYIFNEEIFILFLDNGYVAKLFKTGQETLYIELLGILLQQCKSQSLKISISRKLLHATSQSTSQKYLHALIHPLSSIFKITYLREELHAITSISLAALINLSADDEIVKEMLIQRDIAAHCVFLLKETDTDLLYSTLILTLNLTKESSHRQEFIYAGIPSVLFDLLAFYYNSPHAKVKNLLSILISVIGQLANEYPAKDAFCTNYPTLECVLYLFHSFPAGSDYKMKAAFCLKQLCQFNGPTKVRVGKHCILDLILELECVQTPEKALTILSFLQVLSTYRALCTDMQKGGIEESLQSLQMLHPTWQDVHEKASFLQAFLSKQKLYEHLLS</sequence>
<reference evidence="1 2" key="1">
    <citation type="journal article" date="2020" name="bioRxiv">
        <title>Metabolic contributions of an alphaproteobacterial endosymbiont in the apicomplexan Cardiosporidium cionae.</title>
        <authorList>
            <person name="Hunter E.S."/>
            <person name="Paight C.J."/>
            <person name="Lane C.E."/>
        </authorList>
    </citation>
    <scope>NUCLEOTIDE SEQUENCE [LARGE SCALE GENOMIC DNA]</scope>
    <source>
        <strain evidence="1">ESH_2018</strain>
    </source>
</reference>
<gene>
    <name evidence="1" type="ORF">IE077_002337</name>
</gene>
<dbReference type="Proteomes" id="UP000823046">
    <property type="component" value="Unassembled WGS sequence"/>
</dbReference>
<organism evidence="1 2">
    <name type="scientific">Cardiosporidium cionae</name>
    <dbReference type="NCBI Taxonomy" id="476202"/>
    <lineage>
        <taxon>Eukaryota</taxon>
        <taxon>Sar</taxon>
        <taxon>Alveolata</taxon>
        <taxon>Apicomplexa</taxon>
        <taxon>Aconoidasida</taxon>
        <taxon>Nephromycida</taxon>
        <taxon>Cardiosporidium</taxon>
    </lineage>
</organism>
<proteinExistence type="predicted"/>
<dbReference type="InterPro" id="IPR011989">
    <property type="entry name" value="ARM-like"/>
</dbReference>
<dbReference type="SUPFAM" id="SSF48371">
    <property type="entry name" value="ARM repeat"/>
    <property type="match status" value="1"/>
</dbReference>
<dbReference type="EMBL" id="JADAQX010000217">
    <property type="protein sequence ID" value="KAF8821198.1"/>
    <property type="molecule type" value="Genomic_DNA"/>
</dbReference>
<dbReference type="InterPro" id="IPR016024">
    <property type="entry name" value="ARM-type_fold"/>
</dbReference>
<dbReference type="Gene3D" id="1.25.10.10">
    <property type="entry name" value="Leucine-rich Repeat Variant"/>
    <property type="match status" value="1"/>
</dbReference>
<comment type="caution">
    <text evidence="1">The sequence shown here is derived from an EMBL/GenBank/DDBJ whole genome shotgun (WGS) entry which is preliminary data.</text>
</comment>
<keyword evidence="2" id="KW-1185">Reference proteome</keyword>
<accession>A0ABQ7JB19</accession>
<evidence type="ECO:0000313" key="1">
    <source>
        <dbReference type="EMBL" id="KAF8821198.1"/>
    </source>
</evidence>
<protein>
    <submittedName>
        <fullName evidence="1">Uncharacterized protein</fullName>
    </submittedName>
</protein>